<feature type="non-terminal residue" evidence="3">
    <location>
        <position position="133"/>
    </location>
</feature>
<reference evidence="3 4" key="1">
    <citation type="submission" date="2023-08" db="EMBL/GenBank/DDBJ databases">
        <title>Black Yeasts Isolated from many extreme environments.</title>
        <authorList>
            <person name="Coleine C."/>
            <person name="Stajich J.E."/>
            <person name="Selbmann L."/>
        </authorList>
    </citation>
    <scope>NUCLEOTIDE SEQUENCE [LARGE SCALE GENOMIC DNA]</scope>
    <source>
        <strain evidence="3 4">CCFEE 536</strain>
    </source>
</reference>
<protein>
    <recommendedName>
        <fullName evidence="5">Aminotransferase class V domain-containing protein</fullName>
    </recommendedName>
</protein>
<dbReference type="InterPro" id="IPR015424">
    <property type="entry name" value="PyrdxlP-dep_Trfase"/>
</dbReference>
<feature type="region of interest" description="Disordered" evidence="2">
    <location>
        <begin position="1"/>
        <end position="29"/>
    </location>
</feature>
<comment type="caution">
    <text evidence="3">The sequence shown here is derived from an EMBL/GenBank/DDBJ whole genome shotgun (WGS) entry which is preliminary data.</text>
</comment>
<sequence length="133" mass="15120">MSKISIPVREKHSDGSAGETNGTHDDSMPEFGREMRKMFMFDDEYVNLNHGSFGTYPRAVRDVMRSFQDRSEARPDVFIRYDYPKLLDESRAAVAAYLHCPVETIVFVPNATTGVNTVLRNMVFAPGDSIIYF</sequence>
<dbReference type="InterPro" id="IPR015421">
    <property type="entry name" value="PyrdxlP-dep_Trfase_major"/>
</dbReference>
<evidence type="ECO:0000256" key="2">
    <source>
        <dbReference type="SAM" id="MobiDB-lite"/>
    </source>
</evidence>
<evidence type="ECO:0000313" key="3">
    <source>
        <dbReference type="EMBL" id="KAK5181875.1"/>
    </source>
</evidence>
<evidence type="ECO:0000313" key="4">
    <source>
        <dbReference type="Proteomes" id="UP001357485"/>
    </source>
</evidence>
<dbReference type="EMBL" id="JAVRRA010019308">
    <property type="protein sequence ID" value="KAK5181875.1"/>
    <property type="molecule type" value="Genomic_DNA"/>
</dbReference>
<gene>
    <name evidence="3" type="ORF">LTR16_010299</name>
</gene>
<keyword evidence="4" id="KW-1185">Reference proteome</keyword>
<dbReference type="SUPFAM" id="SSF53383">
    <property type="entry name" value="PLP-dependent transferases"/>
    <property type="match status" value="1"/>
</dbReference>
<dbReference type="InterPro" id="IPR015422">
    <property type="entry name" value="PyrdxlP-dep_Trfase_small"/>
</dbReference>
<keyword evidence="1" id="KW-0663">Pyridoxal phosphate</keyword>
<dbReference type="Gene3D" id="3.40.640.10">
    <property type="entry name" value="Type I PLP-dependent aspartate aminotransferase-like (Major domain)"/>
    <property type="match status" value="1"/>
</dbReference>
<dbReference type="PANTHER" id="PTHR43092:SF2">
    <property type="entry name" value="HERCYNYLCYSTEINE SULFOXIDE LYASE"/>
    <property type="match status" value="1"/>
</dbReference>
<evidence type="ECO:0000256" key="1">
    <source>
        <dbReference type="ARBA" id="ARBA00022898"/>
    </source>
</evidence>
<dbReference type="Gene3D" id="3.90.1150.10">
    <property type="entry name" value="Aspartate Aminotransferase, domain 1"/>
    <property type="match status" value="1"/>
</dbReference>
<proteinExistence type="predicted"/>
<organism evidence="3 4">
    <name type="scientific">Cryomyces antarcticus</name>
    <dbReference type="NCBI Taxonomy" id="329879"/>
    <lineage>
        <taxon>Eukaryota</taxon>
        <taxon>Fungi</taxon>
        <taxon>Dikarya</taxon>
        <taxon>Ascomycota</taxon>
        <taxon>Pezizomycotina</taxon>
        <taxon>Dothideomycetes</taxon>
        <taxon>Dothideomycetes incertae sedis</taxon>
        <taxon>Cryomyces</taxon>
    </lineage>
</organism>
<evidence type="ECO:0008006" key="5">
    <source>
        <dbReference type="Google" id="ProtNLM"/>
    </source>
</evidence>
<dbReference type="Proteomes" id="UP001357485">
    <property type="component" value="Unassembled WGS sequence"/>
</dbReference>
<dbReference type="PANTHER" id="PTHR43092">
    <property type="entry name" value="L-CYSTEINE DESULFHYDRASE"/>
    <property type="match status" value="1"/>
</dbReference>
<name>A0ABR0LJ37_9PEZI</name>
<accession>A0ABR0LJ37</accession>